<proteinExistence type="predicted"/>
<reference evidence="2 3" key="1">
    <citation type="submission" date="2020-02" db="EMBL/GenBank/DDBJ databases">
        <authorList>
            <person name="Subbiah M."/>
            <person name="Call D."/>
        </authorList>
    </citation>
    <scope>NUCLEOTIDE SEQUENCE [LARGE SCALE GENOMIC DNA]</scope>
    <source>
        <strain evidence="2 3">8375wB1</strain>
    </source>
</reference>
<gene>
    <name evidence="2" type="ORF">G3W53_24635</name>
</gene>
<comment type="caution">
    <text evidence="2">The sequence shown here is derived from an EMBL/GenBank/DDBJ whole genome shotgun (WGS) entry which is preliminary data.</text>
</comment>
<dbReference type="RefSeq" id="WP_139014976.1">
    <property type="nucleotide sequence ID" value="NZ_CAJHRR010000049.1"/>
</dbReference>
<protein>
    <submittedName>
        <fullName evidence="2">Uncharacterized protein</fullName>
    </submittedName>
</protein>
<evidence type="ECO:0000313" key="2">
    <source>
        <dbReference type="EMBL" id="NEN73213.1"/>
    </source>
</evidence>
<evidence type="ECO:0000313" key="3">
    <source>
        <dbReference type="Proteomes" id="UP000471360"/>
    </source>
</evidence>
<organism evidence="2 3">
    <name type="scientific">Escherichia coli</name>
    <dbReference type="NCBI Taxonomy" id="562"/>
    <lineage>
        <taxon>Bacteria</taxon>
        <taxon>Pseudomonadati</taxon>
        <taxon>Pseudomonadota</taxon>
        <taxon>Gammaproteobacteria</taxon>
        <taxon>Enterobacterales</taxon>
        <taxon>Enterobacteriaceae</taxon>
        <taxon>Escherichia</taxon>
    </lineage>
</organism>
<dbReference type="AlphaFoldDB" id="A0A8T6QHV9"/>
<evidence type="ECO:0000256" key="1">
    <source>
        <dbReference type="SAM" id="MobiDB-lite"/>
    </source>
</evidence>
<name>A0A8T6QHV9_ECOLX</name>
<accession>A0A8T6QHV9</accession>
<sequence length="83" mass="9349">MHTTGEHAVSHQFHQQATSSPVRVGFCTASKLVAHVSKEHKCPKQAAERKCPGPVMVPFRFLDHSLTTFGRWVCGERCHHTRN</sequence>
<dbReference type="Proteomes" id="UP000471360">
    <property type="component" value="Unassembled WGS sequence"/>
</dbReference>
<dbReference type="EMBL" id="JAAGYP010000072">
    <property type="protein sequence ID" value="NEN73213.1"/>
    <property type="molecule type" value="Genomic_DNA"/>
</dbReference>
<feature type="region of interest" description="Disordered" evidence="1">
    <location>
        <begin position="1"/>
        <end position="20"/>
    </location>
</feature>